<reference evidence="2" key="5">
    <citation type="journal article" date="2021" name="G3 (Bethesda)">
        <title>Aegilops tauschii genome assembly Aet v5.0 features greater sequence contiguity and improved annotation.</title>
        <authorList>
            <person name="Wang L."/>
            <person name="Zhu T."/>
            <person name="Rodriguez J.C."/>
            <person name="Deal K.R."/>
            <person name="Dubcovsky J."/>
            <person name="McGuire P.E."/>
            <person name="Lux T."/>
            <person name="Spannagl M."/>
            <person name="Mayer K.F.X."/>
            <person name="Baldrich P."/>
            <person name="Meyers B.C."/>
            <person name="Huo N."/>
            <person name="Gu Y.Q."/>
            <person name="Zhou H."/>
            <person name="Devos K.M."/>
            <person name="Bennetzen J.L."/>
            <person name="Unver T."/>
            <person name="Budak H."/>
            <person name="Gulick P.J."/>
            <person name="Galiba G."/>
            <person name="Kalapos B."/>
            <person name="Nelson D.R."/>
            <person name="Li P."/>
            <person name="You F.M."/>
            <person name="Luo M.C."/>
            <person name="Dvorak J."/>
        </authorList>
    </citation>
    <scope>NUCLEOTIDE SEQUENCE [LARGE SCALE GENOMIC DNA]</scope>
    <source>
        <strain evidence="2">cv. AL8/78</strain>
    </source>
</reference>
<dbReference type="EnsemblPlants" id="AET5Gv20679500.12">
    <property type="protein sequence ID" value="AET5Gv20679500.12"/>
    <property type="gene ID" value="AET5Gv20679500"/>
</dbReference>
<keyword evidence="1" id="KW-0472">Membrane</keyword>
<keyword evidence="1" id="KW-1133">Transmembrane helix</keyword>
<dbReference type="Gramene" id="AET5Gv20679500.12">
    <property type="protein sequence ID" value="AET5Gv20679500.12"/>
    <property type="gene ID" value="AET5Gv20679500"/>
</dbReference>
<reference evidence="2" key="4">
    <citation type="submission" date="2019-03" db="UniProtKB">
        <authorList>
            <consortium name="EnsemblPlants"/>
        </authorList>
    </citation>
    <scope>IDENTIFICATION</scope>
</reference>
<reference evidence="2" key="3">
    <citation type="journal article" date="2017" name="Nature">
        <title>Genome sequence of the progenitor of the wheat D genome Aegilops tauschii.</title>
        <authorList>
            <person name="Luo M.C."/>
            <person name="Gu Y.Q."/>
            <person name="Puiu D."/>
            <person name="Wang H."/>
            <person name="Twardziok S.O."/>
            <person name="Deal K.R."/>
            <person name="Huo N."/>
            <person name="Zhu T."/>
            <person name="Wang L."/>
            <person name="Wang Y."/>
            <person name="McGuire P.E."/>
            <person name="Liu S."/>
            <person name="Long H."/>
            <person name="Ramasamy R.K."/>
            <person name="Rodriguez J.C."/>
            <person name="Van S.L."/>
            <person name="Yuan L."/>
            <person name="Wang Z."/>
            <person name="Xia Z."/>
            <person name="Xiao L."/>
            <person name="Anderson O.D."/>
            <person name="Ouyang S."/>
            <person name="Liang Y."/>
            <person name="Zimin A.V."/>
            <person name="Pertea G."/>
            <person name="Qi P."/>
            <person name="Bennetzen J.L."/>
            <person name="Dai X."/>
            <person name="Dawson M.W."/>
            <person name="Muller H.G."/>
            <person name="Kugler K."/>
            <person name="Rivarola-Duarte L."/>
            <person name="Spannagl M."/>
            <person name="Mayer K.F.X."/>
            <person name="Lu F.H."/>
            <person name="Bevan M.W."/>
            <person name="Leroy P."/>
            <person name="Li P."/>
            <person name="You F.M."/>
            <person name="Sun Q."/>
            <person name="Liu Z."/>
            <person name="Lyons E."/>
            <person name="Wicker T."/>
            <person name="Salzberg S.L."/>
            <person name="Devos K.M."/>
            <person name="Dvorak J."/>
        </authorList>
    </citation>
    <scope>NUCLEOTIDE SEQUENCE [LARGE SCALE GENOMIC DNA]</scope>
    <source>
        <strain evidence="2">cv. AL8/78</strain>
    </source>
</reference>
<protein>
    <submittedName>
        <fullName evidence="2">Uncharacterized protein</fullName>
    </submittedName>
</protein>
<proteinExistence type="predicted"/>
<evidence type="ECO:0000313" key="3">
    <source>
        <dbReference type="Proteomes" id="UP000015105"/>
    </source>
</evidence>
<keyword evidence="1" id="KW-0812">Transmembrane</keyword>
<organism evidence="2 3">
    <name type="scientific">Aegilops tauschii subsp. strangulata</name>
    <name type="common">Goatgrass</name>
    <dbReference type="NCBI Taxonomy" id="200361"/>
    <lineage>
        <taxon>Eukaryota</taxon>
        <taxon>Viridiplantae</taxon>
        <taxon>Streptophyta</taxon>
        <taxon>Embryophyta</taxon>
        <taxon>Tracheophyta</taxon>
        <taxon>Spermatophyta</taxon>
        <taxon>Magnoliopsida</taxon>
        <taxon>Liliopsida</taxon>
        <taxon>Poales</taxon>
        <taxon>Poaceae</taxon>
        <taxon>BOP clade</taxon>
        <taxon>Pooideae</taxon>
        <taxon>Triticodae</taxon>
        <taxon>Triticeae</taxon>
        <taxon>Triticinae</taxon>
        <taxon>Aegilops</taxon>
    </lineage>
</organism>
<name>A0A453L9C1_AEGTS</name>
<accession>A0A453L9C1</accession>
<evidence type="ECO:0000313" key="2">
    <source>
        <dbReference type="EnsemblPlants" id="AET5Gv20679500.12"/>
    </source>
</evidence>
<dbReference type="Proteomes" id="UP000015105">
    <property type="component" value="Chromosome 5D"/>
</dbReference>
<keyword evidence="3" id="KW-1185">Reference proteome</keyword>
<sequence length="63" mass="7038">FLDLVRGLMPAALDFCGTLFSFVCMDFWSVWWGILDAFMCDSSSFALVVDAVIAFRSFLVSSI</sequence>
<evidence type="ECO:0000256" key="1">
    <source>
        <dbReference type="SAM" id="Phobius"/>
    </source>
</evidence>
<reference evidence="3" key="2">
    <citation type="journal article" date="2017" name="Nat. Plants">
        <title>The Aegilops tauschii genome reveals multiple impacts of transposons.</title>
        <authorList>
            <person name="Zhao G."/>
            <person name="Zou C."/>
            <person name="Li K."/>
            <person name="Wang K."/>
            <person name="Li T."/>
            <person name="Gao L."/>
            <person name="Zhang X."/>
            <person name="Wang H."/>
            <person name="Yang Z."/>
            <person name="Liu X."/>
            <person name="Jiang W."/>
            <person name="Mao L."/>
            <person name="Kong X."/>
            <person name="Jiao Y."/>
            <person name="Jia J."/>
        </authorList>
    </citation>
    <scope>NUCLEOTIDE SEQUENCE [LARGE SCALE GENOMIC DNA]</scope>
    <source>
        <strain evidence="3">cv. AL8/78</strain>
    </source>
</reference>
<dbReference type="AlphaFoldDB" id="A0A453L9C1"/>
<feature type="transmembrane region" description="Helical" evidence="1">
    <location>
        <begin position="12"/>
        <end position="31"/>
    </location>
</feature>
<reference evidence="3" key="1">
    <citation type="journal article" date="2014" name="Science">
        <title>Ancient hybridizations among the ancestral genomes of bread wheat.</title>
        <authorList>
            <consortium name="International Wheat Genome Sequencing Consortium,"/>
            <person name="Marcussen T."/>
            <person name="Sandve S.R."/>
            <person name="Heier L."/>
            <person name="Spannagl M."/>
            <person name="Pfeifer M."/>
            <person name="Jakobsen K.S."/>
            <person name="Wulff B.B."/>
            <person name="Steuernagel B."/>
            <person name="Mayer K.F."/>
            <person name="Olsen O.A."/>
        </authorList>
    </citation>
    <scope>NUCLEOTIDE SEQUENCE [LARGE SCALE GENOMIC DNA]</scope>
    <source>
        <strain evidence="3">cv. AL8/78</strain>
    </source>
</reference>